<dbReference type="Proteomes" id="UP000029223">
    <property type="component" value="Unassembled WGS sequence"/>
</dbReference>
<feature type="coiled-coil region" evidence="1">
    <location>
        <begin position="53"/>
        <end position="87"/>
    </location>
</feature>
<sequence>MTEKYQLLFLALDVRILKTRLQWLTTGEGAKALNALKDVERDLDSIRKGQSIANRTSYRIKILQAEIASAENEYELAEEMYQRAKALFHRRNSPNGKLTSIPFMATTIFVTAATTKRCPNCSLPTGLQLNSTAVTNLPISTSFLHSFSCKGRCSIKHLNTYLKLRTFTVITQSHQSSPMS</sequence>
<organism evidence="2 3">
    <name type="scientific">Vibrio variabilis</name>
    <dbReference type="NCBI Taxonomy" id="990271"/>
    <lineage>
        <taxon>Bacteria</taxon>
        <taxon>Pseudomonadati</taxon>
        <taxon>Pseudomonadota</taxon>
        <taxon>Gammaproteobacteria</taxon>
        <taxon>Vibrionales</taxon>
        <taxon>Vibrionaceae</taxon>
        <taxon>Vibrio</taxon>
    </lineage>
</organism>
<proteinExistence type="predicted"/>
<evidence type="ECO:0000313" key="2">
    <source>
        <dbReference type="EMBL" id="GAL26952.1"/>
    </source>
</evidence>
<keyword evidence="1" id="KW-0175">Coiled coil</keyword>
<accession>A0ABQ0JDW6</accession>
<gene>
    <name evidence="2" type="ORF">JCM19239_7502</name>
</gene>
<reference evidence="3" key="1">
    <citation type="submission" date="2014-09" db="EMBL/GenBank/DDBJ databases">
        <title>Vibrio variabilis JCM 19239. (C206) whole genome shotgun sequence.</title>
        <authorList>
            <person name="Sawabe T."/>
            <person name="Meirelles P."/>
            <person name="Nakanishi M."/>
            <person name="Sayaka M."/>
            <person name="Hattori M."/>
            <person name="Ohkuma M."/>
        </authorList>
    </citation>
    <scope>NUCLEOTIDE SEQUENCE [LARGE SCALE GENOMIC DNA]</scope>
    <source>
        <strain evidence="3">JCM 19239</strain>
    </source>
</reference>
<comment type="caution">
    <text evidence="2">The sequence shown here is derived from an EMBL/GenBank/DDBJ whole genome shotgun (WGS) entry which is preliminary data.</text>
</comment>
<evidence type="ECO:0000256" key="1">
    <source>
        <dbReference type="SAM" id="Coils"/>
    </source>
</evidence>
<dbReference type="EMBL" id="BBMS01000023">
    <property type="protein sequence ID" value="GAL26952.1"/>
    <property type="molecule type" value="Genomic_DNA"/>
</dbReference>
<name>A0ABQ0JDW6_9VIBR</name>
<evidence type="ECO:0000313" key="3">
    <source>
        <dbReference type="Proteomes" id="UP000029223"/>
    </source>
</evidence>
<protein>
    <submittedName>
        <fullName evidence="2">Uncharacterized protein</fullName>
    </submittedName>
</protein>
<keyword evidence="3" id="KW-1185">Reference proteome</keyword>